<gene>
    <name evidence="11" type="ORF">SAMN02745244_00216</name>
</gene>
<dbReference type="EMBL" id="FQZG01000004">
    <property type="protein sequence ID" value="SHI36535.1"/>
    <property type="molecule type" value="Genomic_DNA"/>
</dbReference>
<keyword evidence="5" id="KW-0479">Metal-binding</keyword>
<dbReference type="InterPro" id="IPR050241">
    <property type="entry name" value="NAD-cap_RNA_hydrolase_NudC"/>
</dbReference>
<dbReference type="InterPro" id="IPR049734">
    <property type="entry name" value="NudC-like_C"/>
</dbReference>
<dbReference type="InterPro" id="IPR020084">
    <property type="entry name" value="NUDIX_hydrolase_CS"/>
</dbReference>
<comment type="cofactor">
    <cofactor evidence="1">
        <name>Mg(2+)</name>
        <dbReference type="ChEBI" id="CHEBI:18420"/>
    </cofactor>
</comment>
<comment type="catalytic activity">
    <reaction evidence="9">
        <text>a 5'-end NAD(+)-phospho-ribonucleoside in mRNA + H2O = a 5'-end phospho-adenosine-phospho-ribonucleoside in mRNA + beta-nicotinamide D-ribonucleotide + 2 H(+)</text>
        <dbReference type="Rhea" id="RHEA:60876"/>
        <dbReference type="Rhea" id="RHEA-COMP:15698"/>
        <dbReference type="Rhea" id="RHEA-COMP:15719"/>
        <dbReference type="ChEBI" id="CHEBI:14649"/>
        <dbReference type="ChEBI" id="CHEBI:15377"/>
        <dbReference type="ChEBI" id="CHEBI:15378"/>
        <dbReference type="ChEBI" id="CHEBI:144029"/>
        <dbReference type="ChEBI" id="CHEBI:144051"/>
    </reaction>
    <physiologicalReaction direction="left-to-right" evidence="9">
        <dbReference type="Rhea" id="RHEA:60877"/>
    </physiologicalReaction>
</comment>
<comment type="similarity">
    <text evidence="3">Belongs to the Nudix hydrolase family. NudC subfamily.</text>
</comment>
<dbReference type="OrthoDB" id="9791656at2"/>
<dbReference type="GO" id="GO:0005829">
    <property type="term" value="C:cytosol"/>
    <property type="evidence" value="ECO:0007669"/>
    <property type="project" value="TreeGrafter"/>
</dbReference>
<proteinExistence type="inferred from homology"/>
<dbReference type="STRING" id="1123357.SAMN02745244_00216"/>
<dbReference type="SUPFAM" id="SSF55811">
    <property type="entry name" value="Nudix"/>
    <property type="match status" value="1"/>
</dbReference>
<dbReference type="RefSeq" id="WP_073185602.1">
    <property type="nucleotide sequence ID" value="NZ_FQZG01000004.1"/>
</dbReference>
<sequence length="276" mass="29946">MSYWSGPSSLDRVADARSDAQLDEAWRRALVLRVDGDGRVAADAGRPAAVPATGSRTGDDIYLGVFDGRAWFARSVPELVGESIAWRDAPPDEHDPIAAAVFLSRWNRMAPVCERCGSPTVPDLGGVRRVCPSCGWIAFARIDPCVIVAITDPDDRLLLARNFQWPVGRVSIIAGFVEAGESVEQACHREVAEEVGVTLESLSYVSSQPWPMPRSLMLGFEARAVDSRINIDGDEILAGTYYTRAELAAAVSIGEVVLPGGDSIARHLIERWLSSR</sequence>
<keyword evidence="8" id="KW-0520">NAD</keyword>
<dbReference type="GO" id="GO:0046872">
    <property type="term" value="F:metal ion binding"/>
    <property type="evidence" value="ECO:0007669"/>
    <property type="project" value="UniProtKB-KW"/>
</dbReference>
<evidence type="ECO:0000256" key="2">
    <source>
        <dbReference type="ARBA" id="ARBA00001947"/>
    </source>
</evidence>
<dbReference type="EC" id="3.6.1.22" evidence="4"/>
<dbReference type="NCBIfam" id="NF001299">
    <property type="entry name" value="PRK00241.1"/>
    <property type="match status" value="1"/>
</dbReference>
<evidence type="ECO:0000313" key="12">
    <source>
        <dbReference type="Proteomes" id="UP000184512"/>
    </source>
</evidence>
<dbReference type="PROSITE" id="PS00893">
    <property type="entry name" value="NUDIX_BOX"/>
    <property type="match status" value="1"/>
</dbReference>
<accession>A0A1M6AJA1</accession>
<dbReference type="PANTHER" id="PTHR42904:SF6">
    <property type="entry name" value="NAD-CAPPED RNA HYDROLASE NUDT12"/>
    <property type="match status" value="1"/>
</dbReference>
<keyword evidence="6" id="KW-0378">Hydrolase</keyword>
<evidence type="ECO:0000313" key="11">
    <source>
        <dbReference type="EMBL" id="SHI36535.1"/>
    </source>
</evidence>
<dbReference type="GO" id="GO:0019677">
    <property type="term" value="P:NAD+ catabolic process"/>
    <property type="evidence" value="ECO:0007669"/>
    <property type="project" value="TreeGrafter"/>
</dbReference>
<evidence type="ECO:0000259" key="10">
    <source>
        <dbReference type="PROSITE" id="PS51462"/>
    </source>
</evidence>
<dbReference type="Gene3D" id="3.90.79.10">
    <property type="entry name" value="Nucleoside Triphosphate Pyrophosphohydrolase"/>
    <property type="match status" value="1"/>
</dbReference>
<dbReference type="InterPro" id="IPR015797">
    <property type="entry name" value="NUDIX_hydrolase-like_dom_sf"/>
</dbReference>
<name>A0A1M6AJA1_9ACTN</name>
<comment type="cofactor">
    <cofactor evidence="2">
        <name>Zn(2+)</name>
        <dbReference type="ChEBI" id="CHEBI:29105"/>
    </cofactor>
</comment>
<dbReference type="Gene3D" id="3.90.79.20">
    <property type="match status" value="1"/>
</dbReference>
<dbReference type="GO" id="GO:0035529">
    <property type="term" value="F:NADH pyrophosphatase activity"/>
    <property type="evidence" value="ECO:0007669"/>
    <property type="project" value="TreeGrafter"/>
</dbReference>
<dbReference type="InterPro" id="IPR000086">
    <property type="entry name" value="NUDIX_hydrolase_dom"/>
</dbReference>
<evidence type="ECO:0000256" key="1">
    <source>
        <dbReference type="ARBA" id="ARBA00001946"/>
    </source>
</evidence>
<dbReference type="Proteomes" id="UP000184512">
    <property type="component" value="Unassembled WGS sequence"/>
</dbReference>
<dbReference type="PANTHER" id="PTHR42904">
    <property type="entry name" value="NUDIX HYDROLASE, NUDC SUBFAMILY"/>
    <property type="match status" value="1"/>
</dbReference>
<dbReference type="CDD" id="cd03429">
    <property type="entry name" value="NUDIX_NADH_pyrophosphatase_Nudt13"/>
    <property type="match status" value="1"/>
</dbReference>
<reference evidence="11 12" key="1">
    <citation type="submission" date="2016-11" db="EMBL/GenBank/DDBJ databases">
        <authorList>
            <person name="Jaros S."/>
            <person name="Januszkiewicz K."/>
            <person name="Wedrychowicz H."/>
        </authorList>
    </citation>
    <scope>NUCLEOTIDE SEQUENCE [LARGE SCALE GENOMIC DNA]</scope>
    <source>
        <strain evidence="11 12">DSM 12906</strain>
    </source>
</reference>
<evidence type="ECO:0000256" key="7">
    <source>
        <dbReference type="ARBA" id="ARBA00022842"/>
    </source>
</evidence>
<evidence type="ECO:0000256" key="6">
    <source>
        <dbReference type="ARBA" id="ARBA00022801"/>
    </source>
</evidence>
<evidence type="ECO:0000256" key="4">
    <source>
        <dbReference type="ARBA" id="ARBA00012381"/>
    </source>
</evidence>
<evidence type="ECO:0000256" key="9">
    <source>
        <dbReference type="ARBA" id="ARBA00023679"/>
    </source>
</evidence>
<evidence type="ECO:0000256" key="5">
    <source>
        <dbReference type="ARBA" id="ARBA00022723"/>
    </source>
</evidence>
<keyword evidence="12" id="KW-1185">Reference proteome</keyword>
<dbReference type="GO" id="GO:0006742">
    <property type="term" value="P:NADP+ catabolic process"/>
    <property type="evidence" value="ECO:0007669"/>
    <property type="project" value="TreeGrafter"/>
</dbReference>
<dbReference type="Pfam" id="PF00293">
    <property type="entry name" value="NUDIX"/>
    <property type="match status" value="1"/>
</dbReference>
<feature type="domain" description="Nudix hydrolase" evidence="10">
    <location>
        <begin position="140"/>
        <end position="270"/>
    </location>
</feature>
<dbReference type="AlphaFoldDB" id="A0A1M6AJA1"/>
<evidence type="ECO:0000256" key="8">
    <source>
        <dbReference type="ARBA" id="ARBA00023027"/>
    </source>
</evidence>
<keyword evidence="7" id="KW-0460">Magnesium</keyword>
<protein>
    <recommendedName>
        <fullName evidence="4">NAD(+) diphosphatase</fullName>
        <ecNumber evidence="4">3.6.1.22</ecNumber>
    </recommendedName>
</protein>
<organism evidence="11 12">
    <name type="scientific">Tessaracoccus bendigoensis DSM 12906</name>
    <dbReference type="NCBI Taxonomy" id="1123357"/>
    <lineage>
        <taxon>Bacteria</taxon>
        <taxon>Bacillati</taxon>
        <taxon>Actinomycetota</taxon>
        <taxon>Actinomycetes</taxon>
        <taxon>Propionibacteriales</taxon>
        <taxon>Propionibacteriaceae</taxon>
        <taxon>Tessaracoccus</taxon>
    </lineage>
</organism>
<dbReference type="PROSITE" id="PS51462">
    <property type="entry name" value="NUDIX"/>
    <property type="match status" value="1"/>
</dbReference>
<evidence type="ECO:0000256" key="3">
    <source>
        <dbReference type="ARBA" id="ARBA00009595"/>
    </source>
</evidence>